<evidence type="ECO:0000313" key="5">
    <source>
        <dbReference type="Proteomes" id="UP000027920"/>
    </source>
</evidence>
<protein>
    <recommendedName>
        <fullName evidence="3">CWH43-like N-terminal domain-containing protein</fullName>
    </recommendedName>
</protein>
<reference evidence="4 5" key="1">
    <citation type="submission" date="2013-03" db="EMBL/GenBank/DDBJ databases">
        <title>The Genome Sequence of Exophiala aquamarina CBS 119918.</title>
        <authorList>
            <consortium name="The Broad Institute Genomics Platform"/>
            <person name="Cuomo C."/>
            <person name="de Hoog S."/>
            <person name="Gorbushina A."/>
            <person name="Walker B."/>
            <person name="Young S.K."/>
            <person name="Zeng Q."/>
            <person name="Gargeya S."/>
            <person name="Fitzgerald M."/>
            <person name="Haas B."/>
            <person name="Abouelleil A."/>
            <person name="Allen A.W."/>
            <person name="Alvarado L."/>
            <person name="Arachchi H.M."/>
            <person name="Berlin A.M."/>
            <person name="Chapman S.B."/>
            <person name="Gainer-Dewar J."/>
            <person name="Goldberg J."/>
            <person name="Griggs A."/>
            <person name="Gujja S."/>
            <person name="Hansen M."/>
            <person name="Howarth C."/>
            <person name="Imamovic A."/>
            <person name="Ireland A."/>
            <person name="Larimer J."/>
            <person name="McCowan C."/>
            <person name="Murphy C."/>
            <person name="Pearson M."/>
            <person name="Poon T.W."/>
            <person name="Priest M."/>
            <person name="Roberts A."/>
            <person name="Saif S."/>
            <person name="Shea T."/>
            <person name="Sisk P."/>
            <person name="Sykes S."/>
            <person name="Wortman J."/>
            <person name="Nusbaum C."/>
            <person name="Birren B."/>
        </authorList>
    </citation>
    <scope>NUCLEOTIDE SEQUENCE [LARGE SCALE GENOMIC DNA]</scope>
    <source>
        <strain evidence="4 5">CBS 119918</strain>
    </source>
</reference>
<dbReference type="InterPro" id="IPR019402">
    <property type="entry name" value="CWH43_N"/>
</dbReference>
<feature type="transmembrane region" description="Helical" evidence="2">
    <location>
        <begin position="62"/>
        <end position="88"/>
    </location>
</feature>
<evidence type="ECO:0000256" key="1">
    <source>
        <dbReference type="SAM" id="MobiDB-lite"/>
    </source>
</evidence>
<evidence type="ECO:0000259" key="3">
    <source>
        <dbReference type="Pfam" id="PF10277"/>
    </source>
</evidence>
<keyword evidence="2" id="KW-0472">Membrane</keyword>
<keyword evidence="2" id="KW-0812">Transmembrane</keyword>
<evidence type="ECO:0000313" key="4">
    <source>
        <dbReference type="EMBL" id="KEF51364.1"/>
    </source>
</evidence>
<name>A0A072NU31_9EURO</name>
<feature type="transmembrane region" description="Helical" evidence="2">
    <location>
        <begin position="185"/>
        <end position="204"/>
    </location>
</feature>
<feature type="region of interest" description="Disordered" evidence="1">
    <location>
        <begin position="389"/>
        <end position="414"/>
    </location>
</feature>
<gene>
    <name evidence="4" type="ORF">A1O9_12513</name>
</gene>
<proteinExistence type="predicted"/>
<dbReference type="OrthoDB" id="4132474at2759"/>
<dbReference type="EMBL" id="AMGV01000024">
    <property type="protein sequence ID" value="KEF51364.1"/>
    <property type="molecule type" value="Genomic_DNA"/>
</dbReference>
<organism evidence="4 5">
    <name type="scientific">Exophiala aquamarina CBS 119918</name>
    <dbReference type="NCBI Taxonomy" id="1182545"/>
    <lineage>
        <taxon>Eukaryota</taxon>
        <taxon>Fungi</taxon>
        <taxon>Dikarya</taxon>
        <taxon>Ascomycota</taxon>
        <taxon>Pezizomycotina</taxon>
        <taxon>Eurotiomycetes</taxon>
        <taxon>Chaetothyriomycetidae</taxon>
        <taxon>Chaetothyriales</taxon>
        <taxon>Herpotrichiellaceae</taxon>
        <taxon>Exophiala</taxon>
    </lineage>
</organism>
<feature type="compositionally biased region" description="Polar residues" evidence="1">
    <location>
        <begin position="400"/>
        <end position="414"/>
    </location>
</feature>
<dbReference type="Proteomes" id="UP000027920">
    <property type="component" value="Unassembled WGS sequence"/>
</dbReference>
<dbReference type="AlphaFoldDB" id="A0A072NU31"/>
<dbReference type="HOGENOM" id="CLU_611097_0_0_1"/>
<dbReference type="GeneID" id="25287407"/>
<feature type="domain" description="CWH43-like N-terminal" evidence="3">
    <location>
        <begin position="66"/>
        <end position="289"/>
    </location>
</feature>
<sequence length="414" mass="47029">MLANDSRESILPPYPGSYTGYLGTDGPSNSRPLSAKGLAPNKYTHVPQKYQKRSSFFYRYAGIWRALPAVLAVIIWSTQMIYFFFWFITRPANEDGSWHRIGASYAAWPFISCIGAERQLCFKLASIIVACLLWTTFGIDYFIGRKAPVGKWLRLGKMVFSSISSAFLIALAFSSVDGQRKNHLIFTSFQIILMAFAKVCDWYLNRTMREWLPNNRHLQVSKAWKRVAASIAPPAGLLVMLGIYGCTAKFVNDTVVFTSQCWSLVSFAATAEWTLSTLWMIFVGTVAYDNYHLENTVQMLLMTPRPLKREKNRLGFWATRWFKTNQGGHDLENWGGRPEARRVIKANTDLDQETRSMFERDSIVGGMDEPRVEEYSPLQHQGRTVIPSIPSRVGRDLSNRGYQQVSSSPYAEGP</sequence>
<feature type="transmembrane region" description="Helical" evidence="2">
    <location>
        <begin position="124"/>
        <end position="143"/>
    </location>
</feature>
<keyword evidence="5" id="KW-1185">Reference proteome</keyword>
<feature type="transmembrane region" description="Helical" evidence="2">
    <location>
        <begin position="155"/>
        <end position="173"/>
    </location>
</feature>
<dbReference type="RefSeq" id="XP_013253954.1">
    <property type="nucleotide sequence ID" value="XM_013398500.1"/>
</dbReference>
<feature type="transmembrane region" description="Helical" evidence="2">
    <location>
        <begin position="264"/>
        <end position="288"/>
    </location>
</feature>
<accession>A0A072NU31</accession>
<evidence type="ECO:0000256" key="2">
    <source>
        <dbReference type="SAM" id="Phobius"/>
    </source>
</evidence>
<feature type="transmembrane region" description="Helical" evidence="2">
    <location>
        <begin position="224"/>
        <end position="244"/>
    </location>
</feature>
<keyword evidence="2" id="KW-1133">Transmembrane helix</keyword>
<dbReference type="Pfam" id="PF10277">
    <property type="entry name" value="Frag1"/>
    <property type="match status" value="1"/>
</dbReference>
<dbReference type="VEuPathDB" id="FungiDB:A1O9_12513"/>
<comment type="caution">
    <text evidence="4">The sequence shown here is derived from an EMBL/GenBank/DDBJ whole genome shotgun (WGS) entry which is preliminary data.</text>
</comment>